<dbReference type="EMBL" id="SIDB01000001">
    <property type="protein sequence ID" value="KAI3438581.1"/>
    <property type="molecule type" value="Genomic_DNA"/>
</dbReference>
<feature type="compositionally biased region" description="Low complexity" evidence="7">
    <location>
        <begin position="840"/>
        <end position="857"/>
    </location>
</feature>
<sequence>MLPDGAIIEVQLPDATAPIQARVLSCSVTMVSVRLQELGSEEVHRVSLKKLPYKLVQVPPQQQQQQVAAPASALQSVQSLEDVQADCEPNGLELRPAGCNELRKASSAMEAFAPGTVAVIKRFESALESDPAAFLQPTAELVTLAKAATKALYDHKAVLDAVSGGVGAISKQGSDIAALPELYVDGFDAEQIWLQLELATGPALKHARRLMKRATRVSQLMTSETEEAIDELLGDGSEGAALSTSSFEYSSDEDLPVSSEGEHEKQAGQNRVAGGRTSLADLDYDALLAAGAQQRHTKQPATGTSDSEDEGKLLQQAAGGKRKRGGAGAAARAAVEDEHFNLDDMEAFVQQAERYEAGLEDERTAGMDATGDDSEDAELEALLEHVPLGRDKKKAKLSRRLQQATFGDELAGGDDDIDGLNIGADAMYEDFFGPRSGVHQGHTLVPAGGDRFQDEDILSDEGGQSSEEDDEDFQDDLLSDDMLSGEDDEILEQQRQQVSALKTRQRSSRQEEDGEEFEEGEDDAIGARLHEMTSDERDLDDQDDELAPSAHAQRQQRMQDKIRKLEDAAIGDKAWFMQGEVDAGRRPKNSALEIDLDFETTVKPPPQPTEEMTKSLDELIKARIVEGKFDDVLRLVAPPLETKRTTLELDDTKPQQGLGELYEQEYMQAVTGAADDKDEEVRQMARAQFSALCSKLDSLSHLHLTPRPVMEEVTVKLDVPAIIMEEAAPQFVSGASMQAPEEVFATEAAGAPRADGELGREDRKRNRAQRKRAGKKRELSALQDKGTTAGRKSEVADRQVAREMQKSSKKTAGGSSKKKSEFSRSAAVMAKLEDLKSGVPAPAAVPAALPRATHLKL</sequence>
<dbReference type="AlphaFoldDB" id="A0A9D4Z2X6"/>
<dbReference type="PANTHER" id="PTHR17039">
    <property type="entry name" value="U3 SMALL NUCLEOLAR RIBONUCLEOPROTEIN PROTEIN MPP10"/>
    <property type="match status" value="1"/>
</dbReference>
<keyword evidence="9" id="KW-1185">Reference proteome</keyword>
<dbReference type="Proteomes" id="UP001055712">
    <property type="component" value="Unassembled WGS sequence"/>
</dbReference>
<proteinExistence type="inferred from homology"/>
<keyword evidence="3" id="KW-0698">rRNA processing</keyword>
<keyword evidence="4" id="KW-0539">Nucleus</keyword>
<feature type="compositionally biased region" description="Basic residues" evidence="7">
    <location>
        <begin position="765"/>
        <end position="775"/>
    </location>
</feature>
<dbReference type="Pfam" id="PF04006">
    <property type="entry name" value="Mpp10"/>
    <property type="match status" value="1"/>
</dbReference>
<evidence type="ECO:0000256" key="4">
    <source>
        <dbReference type="ARBA" id="ARBA00023242"/>
    </source>
</evidence>
<feature type="region of interest" description="Disordered" evidence="7">
    <location>
        <begin position="431"/>
        <end position="561"/>
    </location>
</feature>
<feature type="compositionally biased region" description="Basic and acidic residues" evidence="7">
    <location>
        <begin position="754"/>
        <end position="764"/>
    </location>
</feature>
<feature type="region of interest" description="Disordered" evidence="7">
    <location>
        <begin position="836"/>
        <end position="857"/>
    </location>
</feature>
<reference evidence="8" key="1">
    <citation type="journal article" date="2019" name="Plant J.">
        <title>Chlorella vulgaris genome assembly and annotation reveals the molecular basis for metabolic acclimation to high light conditions.</title>
        <authorList>
            <person name="Cecchin M."/>
            <person name="Marcolungo L."/>
            <person name="Rossato M."/>
            <person name="Girolomoni L."/>
            <person name="Cosentino E."/>
            <person name="Cuine S."/>
            <person name="Li-Beisson Y."/>
            <person name="Delledonne M."/>
            <person name="Ballottari M."/>
        </authorList>
    </citation>
    <scope>NUCLEOTIDE SEQUENCE</scope>
    <source>
        <strain evidence="8">211/11P</strain>
    </source>
</reference>
<comment type="caution">
    <text evidence="8">The sequence shown here is derived from an EMBL/GenBank/DDBJ whole genome shotgun (WGS) entry which is preliminary data.</text>
</comment>
<evidence type="ECO:0000256" key="5">
    <source>
        <dbReference type="ARBA" id="ARBA00023274"/>
    </source>
</evidence>
<feature type="region of interest" description="Disordered" evidence="7">
    <location>
        <begin position="747"/>
        <end position="824"/>
    </location>
</feature>
<gene>
    <name evidence="8" type="ORF">D9Q98_001006</name>
</gene>
<feature type="compositionally biased region" description="Basic and acidic residues" evidence="7">
    <location>
        <begin position="791"/>
        <end position="806"/>
    </location>
</feature>
<keyword evidence="5" id="KW-0687">Ribonucleoprotein</keyword>
<comment type="subcellular location">
    <subcellularLocation>
        <location evidence="1">Nucleus</location>
        <location evidence="1">Nucleolus</location>
    </subcellularLocation>
</comment>
<reference evidence="8" key="2">
    <citation type="submission" date="2020-11" db="EMBL/GenBank/DDBJ databases">
        <authorList>
            <person name="Cecchin M."/>
            <person name="Marcolungo L."/>
            <person name="Rossato M."/>
            <person name="Girolomoni L."/>
            <person name="Cosentino E."/>
            <person name="Cuine S."/>
            <person name="Li-Beisson Y."/>
            <person name="Delledonne M."/>
            <person name="Ballottari M."/>
        </authorList>
    </citation>
    <scope>NUCLEOTIDE SEQUENCE</scope>
    <source>
        <strain evidence="8">211/11P</strain>
        <tissue evidence="8">Whole cell</tissue>
    </source>
</reference>
<protein>
    <submittedName>
        <fullName evidence="8">Uncharacterized protein</fullName>
    </submittedName>
</protein>
<evidence type="ECO:0000256" key="6">
    <source>
        <dbReference type="ARBA" id="ARBA00029455"/>
    </source>
</evidence>
<comment type="similarity">
    <text evidence="6">Belongs to the MPP10 family.</text>
</comment>
<feature type="compositionally biased region" description="Polar residues" evidence="7">
    <location>
        <begin position="493"/>
        <end position="502"/>
    </location>
</feature>
<evidence type="ECO:0000313" key="9">
    <source>
        <dbReference type="Proteomes" id="UP001055712"/>
    </source>
</evidence>
<evidence type="ECO:0000256" key="2">
    <source>
        <dbReference type="ARBA" id="ARBA00022517"/>
    </source>
</evidence>
<dbReference type="GO" id="GO:0032040">
    <property type="term" value="C:small-subunit processome"/>
    <property type="evidence" value="ECO:0007669"/>
    <property type="project" value="TreeGrafter"/>
</dbReference>
<dbReference type="InterPro" id="IPR012173">
    <property type="entry name" value="Mpp10"/>
</dbReference>
<accession>A0A9D4Z2X6</accession>
<feature type="region of interest" description="Disordered" evidence="7">
    <location>
        <begin position="245"/>
        <end position="276"/>
    </location>
</feature>
<dbReference type="OrthoDB" id="445326at2759"/>
<feature type="compositionally biased region" description="Acidic residues" evidence="7">
    <location>
        <begin position="537"/>
        <end position="546"/>
    </location>
</feature>
<dbReference type="GO" id="GO:0005732">
    <property type="term" value="C:sno(s)RNA-containing ribonucleoprotein complex"/>
    <property type="evidence" value="ECO:0007669"/>
    <property type="project" value="InterPro"/>
</dbReference>
<organism evidence="8 9">
    <name type="scientific">Chlorella vulgaris</name>
    <name type="common">Green alga</name>
    <dbReference type="NCBI Taxonomy" id="3077"/>
    <lineage>
        <taxon>Eukaryota</taxon>
        <taxon>Viridiplantae</taxon>
        <taxon>Chlorophyta</taxon>
        <taxon>core chlorophytes</taxon>
        <taxon>Trebouxiophyceae</taxon>
        <taxon>Chlorellales</taxon>
        <taxon>Chlorellaceae</taxon>
        <taxon>Chlorella clade</taxon>
        <taxon>Chlorella</taxon>
    </lineage>
</organism>
<name>A0A9D4Z2X6_CHLVU</name>
<keyword evidence="2" id="KW-0690">Ribosome biogenesis</keyword>
<evidence type="ECO:0000256" key="7">
    <source>
        <dbReference type="SAM" id="MobiDB-lite"/>
    </source>
</evidence>
<feature type="compositionally biased region" description="Acidic residues" evidence="7">
    <location>
        <begin position="466"/>
        <end position="491"/>
    </location>
</feature>
<evidence type="ECO:0000256" key="1">
    <source>
        <dbReference type="ARBA" id="ARBA00004604"/>
    </source>
</evidence>
<evidence type="ECO:0000256" key="3">
    <source>
        <dbReference type="ARBA" id="ARBA00022552"/>
    </source>
</evidence>
<dbReference type="PANTHER" id="PTHR17039:SF0">
    <property type="entry name" value="U3 SMALL NUCLEOLAR RIBONUCLEOPROTEIN PROTEIN MPP10"/>
    <property type="match status" value="1"/>
</dbReference>
<dbReference type="GO" id="GO:0034457">
    <property type="term" value="C:Mpp10 complex"/>
    <property type="evidence" value="ECO:0007669"/>
    <property type="project" value="InterPro"/>
</dbReference>
<dbReference type="GO" id="GO:0006364">
    <property type="term" value="P:rRNA processing"/>
    <property type="evidence" value="ECO:0007669"/>
    <property type="project" value="UniProtKB-KW"/>
</dbReference>
<feature type="compositionally biased region" description="Acidic residues" evidence="7">
    <location>
        <begin position="512"/>
        <end position="524"/>
    </location>
</feature>
<evidence type="ECO:0000313" key="8">
    <source>
        <dbReference type="EMBL" id="KAI3438581.1"/>
    </source>
</evidence>